<evidence type="ECO:0000313" key="5">
    <source>
        <dbReference type="EMBL" id="SVD11999.1"/>
    </source>
</evidence>
<dbReference type="InterPro" id="IPR045179">
    <property type="entry name" value="YgfZ/GcvT"/>
</dbReference>
<dbReference type="Pfam" id="PF01571">
    <property type="entry name" value="GCV_T"/>
    <property type="match status" value="1"/>
</dbReference>
<dbReference type="SUPFAM" id="SSF103025">
    <property type="entry name" value="Folate-binding domain"/>
    <property type="match status" value="1"/>
</dbReference>
<dbReference type="AlphaFoldDB" id="A0A382SQ07"/>
<reference evidence="5" key="1">
    <citation type="submission" date="2018-05" db="EMBL/GenBank/DDBJ databases">
        <authorList>
            <person name="Lanie J.A."/>
            <person name="Ng W.-L."/>
            <person name="Kazmierczak K.M."/>
            <person name="Andrzejewski T.M."/>
            <person name="Davidsen T.M."/>
            <person name="Wayne K.J."/>
            <person name="Tettelin H."/>
            <person name="Glass J.I."/>
            <person name="Rusch D."/>
            <person name="Podicherti R."/>
            <person name="Tsui H.-C.T."/>
            <person name="Winkler M.E."/>
        </authorList>
    </citation>
    <scope>NUCLEOTIDE SEQUENCE</scope>
</reference>
<evidence type="ECO:0000256" key="2">
    <source>
        <dbReference type="ARBA" id="ARBA00022946"/>
    </source>
</evidence>
<dbReference type="InterPro" id="IPR017703">
    <property type="entry name" value="YgfZ/GCV_T_CS"/>
</dbReference>
<dbReference type="PANTHER" id="PTHR22602">
    <property type="entry name" value="TRANSFERASE CAF17, MITOCHONDRIAL-RELATED"/>
    <property type="match status" value="1"/>
</dbReference>
<protein>
    <recommendedName>
        <fullName evidence="4">GCVT N-terminal domain-containing protein</fullName>
    </recommendedName>
</protein>
<feature type="domain" description="GCVT N-terminal" evidence="4">
    <location>
        <begin position="17"/>
        <end position="106"/>
    </location>
</feature>
<dbReference type="PANTHER" id="PTHR22602:SF0">
    <property type="entry name" value="TRANSFERASE CAF17, MITOCHONDRIAL-RELATED"/>
    <property type="match status" value="1"/>
</dbReference>
<keyword evidence="2" id="KW-0809">Transit peptide</keyword>
<proteinExistence type="predicted"/>
<gene>
    <name evidence="5" type="ORF">METZ01_LOCUS364853</name>
</gene>
<dbReference type="GO" id="GO:0016226">
    <property type="term" value="P:iron-sulfur cluster assembly"/>
    <property type="evidence" value="ECO:0007669"/>
    <property type="project" value="TreeGrafter"/>
</dbReference>
<keyword evidence="3" id="KW-0496">Mitochondrion</keyword>
<name>A0A382SQ07_9ZZZZ</name>
<dbReference type="InterPro" id="IPR006222">
    <property type="entry name" value="GCVT_N"/>
</dbReference>
<dbReference type="Gene3D" id="3.30.1360.120">
    <property type="entry name" value="Probable tRNA modification gtpase trme, domain 1"/>
    <property type="match status" value="1"/>
</dbReference>
<organism evidence="5">
    <name type="scientific">marine metagenome</name>
    <dbReference type="NCBI Taxonomy" id="408172"/>
    <lineage>
        <taxon>unclassified sequences</taxon>
        <taxon>metagenomes</taxon>
        <taxon>ecological metagenomes</taxon>
    </lineage>
</organism>
<evidence type="ECO:0000259" key="4">
    <source>
        <dbReference type="Pfam" id="PF01571"/>
    </source>
</evidence>
<evidence type="ECO:0000256" key="1">
    <source>
        <dbReference type="ARBA" id="ARBA00004173"/>
    </source>
</evidence>
<evidence type="ECO:0000256" key="3">
    <source>
        <dbReference type="ARBA" id="ARBA00023128"/>
    </source>
</evidence>
<dbReference type="NCBIfam" id="TIGR03317">
    <property type="entry name" value="ygfZ_signature"/>
    <property type="match status" value="1"/>
</dbReference>
<sequence length="294" mass="33757">MNINSACILEDRGILFVDGADAKDFLQNLITNDVNKVTETKSCFASLLNPQGKFLFEFIVIKHKKGYFIDSEKSQIDELFKQLSLYKLRSDVQILNLSNEFVVAALSYEKFKSMEGSKDELGFTLKYREDPILLDPRNKKLGARLVINLEKLYLSLKKLELKSTNQDEYYNLSFDLGIAQKNTDKLKNKLFGIECNFEELNAIDFKKGCYVGQENTSRIKLKNKLAKRLLPIKIIEGTVNEGDLIVNKDSEIGKVLISKNYPFAVIKYTSDKFDFNSTFKLNDAKIKIIKPKWL</sequence>
<dbReference type="EMBL" id="UINC01130743">
    <property type="protein sequence ID" value="SVD11999.1"/>
    <property type="molecule type" value="Genomic_DNA"/>
</dbReference>
<comment type="subcellular location">
    <subcellularLocation>
        <location evidence="1">Mitochondrion</location>
    </subcellularLocation>
</comment>
<dbReference type="InterPro" id="IPR027266">
    <property type="entry name" value="TrmE/GcvT-like"/>
</dbReference>
<accession>A0A382SQ07</accession>
<dbReference type="GO" id="GO:0005739">
    <property type="term" value="C:mitochondrion"/>
    <property type="evidence" value="ECO:0007669"/>
    <property type="project" value="UniProtKB-SubCell"/>
</dbReference>